<gene>
    <name evidence="1" type="ORF">TNO010_400030</name>
</gene>
<reference evidence="1 2" key="1">
    <citation type="submission" date="2017-11" db="EMBL/GenBank/DDBJ databases">
        <authorList>
            <person name="Duchaud E."/>
        </authorList>
    </citation>
    <scope>NUCLEOTIDE SEQUENCE [LARGE SCALE GENOMIC DNA]</scope>
    <source>
        <strain evidence="1 2">TNO010</strain>
    </source>
</reference>
<organism evidence="1 2">
    <name type="scientific">Tenacibaculum finnmarkense genomovar ulcerans</name>
    <dbReference type="NCBI Taxonomy" id="2781388"/>
    <lineage>
        <taxon>Bacteria</taxon>
        <taxon>Pseudomonadati</taxon>
        <taxon>Bacteroidota</taxon>
        <taxon>Flavobacteriia</taxon>
        <taxon>Flavobacteriales</taxon>
        <taxon>Flavobacteriaceae</taxon>
        <taxon>Tenacibaculum</taxon>
        <taxon>Tenacibaculum finnmarkense</taxon>
    </lineage>
</organism>
<dbReference type="Proteomes" id="UP000490060">
    <property type="component" value="Unassembled WGS sequence"/>
</dbReference>
<evidence type="ECO:0000313" key="1">
    <source>
        <dbReference type="EMBL" id="SOU89455.1"/>
    </source>
</evidence>
<sequence length="56" mass="6053">MNELLESHSELLAIVQAYAATNQSNLSKSSYLKERITSAIANGIKTRKSVVVATDS</sequence>
<accession>A0A2I2MA84</accession>
<proteinExistence type="predicted"/>
<evidence type="ECO:0000313" key="2">
    <source>
        <dbReference type="Proteomes" id="UP000490060"/>
    </source>
</evidence>
<dbReference type="RefSeq" id="WP_172505696.1">
    <property type="nucleotide sequence ID" value="NZ_OENE01000035.1"/>
</dbReference>
<protein>
    <submittedName>
        <fullName evidence="1">Uncharacterized protein</fullName>
    </submittedName>
</protein>
<dbReference type="AlphaFoldDB" id="A0A2I2MA84"/>
<dbReference type="EMBL" id="OENE01000035">
    <property type="protein sequence ID" value="SOU89455.1"/>
    <property type="molecule type" value="Genomic_DNA"/>
</dbReference>
<name>A0A2I2MA84_9FLAO</name>